<protein>
    <recommendedName>
        <fullName evidence="11">Right handed beta helix domain-containing protein</fullName>
    </recommendedName>
</protein>
<evidence type="ECO:0000313" key="10">
    <source>
        <dbReference type="Proteomes" id="UP000193920"/>
    </source>
</evidence>
<dbReference type="InterPro" id="IPR003368">
    <property type="entry name" value="POMP_repeat"/>
</dbReference>
<comment type="subcellular location">
    <subcellularLocation>
        <location evidence="1">Cell envelope</location>
    </subcellularLocation>
    <subcellularLocation>
        <location evidence="2">Cell outer membrane</location>
    </subcellularLocation>
    <subcellularLocation>
        <location evidence="3">Secreted</location>
    </subcellularLocation>
</comment>
<feature type="transmembrane region" description="Helical" evidence="8">
    <location>
        <begin position="151"/>
        <end position="179"/>
    </location>
</feature>
<evidence type="ECO:0000256" key="2">
    <source>
        <dbReference type="ARBA" id="ARBA00004442"/>
    </source>
</evidence>
<sequence length="270" mass="31113">MSNLNFNNNNNINNNKLECGTIHFINDLSVLITNSTFNNNISKGDGGVICLDNISNLNLNLTTTYFIKNKAMNGGAIYISDSVSKDIDNINDNIYNNIKIENNVFKENTANLYTSVNYINRSSESSIDMESLNIAYGKQGKQILIKKIKAIYYSILEIVLIHIILNISFLLFSIIHVIYENKNIKNNKEYNIIQNENGEWIYKCNIEKLDFSLNLNYLLIYIFIIPRSIKLLKYEYIFKSTKYASYTVLISFIFGPLINVLYSLNSFIIY</sequence>
<keyword evidence="8" id="KW-1133">Transmembrane helix</keyword>
<evidence type="ECO:0000256" key="3">
    <source>
        <dbReference type="ARBA" id="ARBA00004613"/>
    </source>
</evidence>
<reference evidence="9 10" key="1">
    <citation type="submission" date="2016-08" db="EMBL/GenBank/DDBJ databases">
        <title>A Parts List for Fungal Cellulosomes Revealed by Comparative Genomics.</title>
        <authorList>
            <consortium name="DOE Joint Genome Institute"/>
            <person name="Haitjema C.H."/>
            <person name="Gilmore S.P."/>
            <person name="Henske J.K."/>
            <person name="Solomon K.V."/>
            <person name="De Groot R."/>
            <person name="Kuo A."/>
            <person name="Mondo S.J."/>
            <person name="Salamov A.A."/>
            <person name="Labutti K."/>
            <person name="Zhao Z."/>
            <person name="Chiniquy J."/>
            <person name="Barry K."/>
            <person name="Brewer H.M."/>
            <person name="Purvine S.O."/>
            <person name="Wright A.T."/>
            <person name="Boxma B."/>
            <person name="Van Alen T."/>
            <person name="Hackstein J.H."/>
            <person name="Baker S.E."/>
            <person name="Grigoriev I.V."/>
            <person name="O'Malley M.A."/>
        </authorList>
    </citation>
    <scope>NUCLEOTIDE SEQUENCE [LARGE SCALE GENOMIC DNA]</scope>
    <source>
        <strain evidence="9 10">G1</strain>
    </source>
</reference>
<evidence type="ECO:0000256" key="5">
    <source>
        <dbReference type="ARBA" id="ARBA00022729"/>
    </source>
</evidence>
<evidence type="ECO:0000256" key="1">
    <source>
        <dbReference type="ARBA" id="ARBA00004196"/>
    </source>
</evidence>
<comment type="caution">
    <text evidence="9">The sequence shown here is derived from an EMBL/GenBank/DDBJ whole genome shotgun (WGS) entry which is preliminary data.</text>
</comment>
<dbReference type="EMBL" id="MCOG01000296">
    <property type="protein sequence ID" value="ORY20224.1"/>
    <property type="molecule type" value="Genomic_DNA"/>
</dbReference>
<dbReference type="NCBIfam" id="TIGR01376">
    <property type="entry name" value="POMP_repeat"/>
    <property type="match status" value="1"/>
</dbReference>
<accession>A0A1Y2ACM5</accession>
<keyword evidence="5" id="KW-0732">Signal</keyword>
<keyword evidence="6 8" id="KW-0472">Membrane</keyword>
<dbReference type="GO" id="GO:0005576">
    <property type="term" value="C:extracellular region"/>
    <property type="evidence" value="ECO:0007669"/>
    <property type="project" value="UniProtKB-SubCell"/>
</dbReference>
<evidence type="ECO:0000256" key="4">
    <source>
        <dbReference type="ARBA" id="ARBA00022525"/>
    </source>
</evidence>
<proteinExistence type="predicted"/>
<keyword evidence="8" id="KW-0812">Transmembrane</keyword>
<organism evidence="9 10">
    <name type="scientific">Neocallimastix californiae</name>
    <dbReference type="NCBI Taxonomy" id="1754190"/>
    <lineage>
        <taxon>Eukaryota</taxon>
        <taxon>Fungi</taxon>
        <taxon>Fungi incertae sedis</taxon>
        <taxon>Chytridiomycota</taxon>
        <taxon>Chytridiomycota incertae sedis</taxon>
        <taxon>Neocallimastigomycetes</taxon>
        <taxon>Neocallimastigales</taxon>
        <taxon>Neocallimastigaceae</taxon>
        <taxon>Neocallimastix</taxon>
    </lineage>
</organism>
<dbReference type="Proteomes" id="UP000193920">
    <property type="component" value="Unassembled WGS sequence"/>
</dbReference>
<dbReference type="Pfam" id="PF02415">
    <property type="entry name" value="Chlam_PMP"/>
    <property type="match status" value="2"/>
</dbReference>
<feature type="transmembrane region" description="Helical" evidence="8">
    <location>
        <begin position="244"/>
        <end position="264"/>
    </location>
</feature>
<keyword evidence="7" id="KW-0998">Cell outer membrane</keyword>
<evidence type="ECO:0000256" key="7">
    <source>
        <dbReference type="ARBA" id="ARBA00023237"/>
    </source>
</evidence>
<gene>
    <name evidence="9" type="ORF">LY90DRAFT_516954</name>
</gene>
<dbReference type="AlphaFoldDB" id="A0A1Y2ACM5"/>
<keyword evidence="10" id="KW-1185">Reference proteome</keyword>
<evidence type="ECO:0000313" key="9">
    <source>
        <dbReference type="EMBL" id="ORY20224.1"/>
    </source>
</evidence>
<evidence type="ECO:0000256" key="8">
    <source>
        <dbReference type="SAM" id="Phobius"/>
    </source>
</evidence>
<evidence type="ECO:0008006" key="11">
    <source>
        <dbReference type="Google" id="ProtNLM"/>
    </source>
</evidence>
<keyword evidence="4" id="KW-0964">Secreted</keyword>
<feature type="transmembrane region" description="Helical" evidence="8">
    <location>
        <begin position="215"/>
        <end position="232"/>
    </location>
</feature>
<name>A0A1Y2ACM5_9FUNG</name>
<evidence type="ECO:0000256" key="6">
    <source>
        <dbReference type="ARBA" id="ARBA00023136"/>
    </source>
</evidence>